<keyword evidence="2" id="KW-1185">Reference proteome</keyword>
<protein>
    <submittedName>
        <fullName evidence="1">Uncharacterized protein</fullName>
    </submittedName>
</protein>
<name>A0AAV2D1V7_9ROSI</name>
<reference evidence="1 2" key="1">
    <citation type="submission" date="2024-04" db="EMBL/GenBank/DDBJ databases">
        <authorList>
            <person name="Fracassetti M."/>
        </authorList>
    </citation>
    <scope>NUCLEOTIDE SEQUENCE [LARGE SCALE GENOMIC DNA]</scope>
</reference>
<proteinExistence type="predicted"/>
<evidence type="ECO:0000313" key="1">
    <source>
        <dbReference type="EMBL" id="CAL1362359.1"/>
    </source>
</evidence>
<accession>A0AAV2D1V7</accession>
<sequence>MEAFMAKQETYYLVRFVRGVSLAYDVVKTQLLMMKPLPTVIAAYGDLLQHEHKFKYDEGRSTQLVALASYGRQGSQGNDNTVGRQAPNKEVQKEVKQGCFADIARK</sequence>
<dbReference type="AlphaFoldDB" id="A0AAV2D1V7"/>
<dbReference type="EMBL" id="OZ034814">
    <property type="protein sequence ID" value="CAL1362359.1"/>
    <property type="molecule type" value="Genomic_DNA"/>
</dbReference>
<dbReference type="Proteomes" id="UP001497516">
    <property type="component" value="Chromosome 10"/>
</dbReference>
<evidence type="ECO:0000313" key="2">
    <source>
        <dbReference type="Proteomes" id="UP001497516"/>
    </source>
</evidence>
<gene>
    <name evidence="1" type="ORF">LTRI10_LOCUS9421</name>
</gene>
<organism evidence="1 2">
    <name type="scientific">Linum trigynum</name>
    <dbReference type="NCBI Taxonomy" id="586398"/>
    <lineage>
        <taxon>Eukaryota</taxon>
        <taxon>Viridiplantae</taxon>
        <taxon>Streptophyta</taxon>
        <taxon>Embryophyta</taxon>
        <taxon>Tracheophyta</taxon>
        <taxon>Spermatophyta</taxon>
        <taxon>Magnoliopsida</taxon>
        <taxon>eudicotyledons</taxon>
        <taxon>Gunneridae</taxon>
        <taxon>Pentapetalae</taxon>
        <taxon>rosids</taxon>
        <taxon>fabids</taxon>
        <taxon>Malpighiales</taxon>
        <taxon>Linaceae</taxon>
        <taxon>Linum</taxon>
    </lineage>
</organism>